<name>A0A9P6IRX5_9FUNG</name>
<dbReference type="EMBL" id="JAAAHW010008566">
    <property type="protein sequence ID" value="KAF9944114.1"/>
    <property type="molecule type" value="Genomic_DNA"/>
</dbReference>
<accession>A0A9P6IRX5</accession>
<dbReference type="InterPro" id="IPR023213">
    <property type="entry name" value="CAT-like_dom_sf"/>
</dbReference>
<evidence type="ECO:0000313" key="2">
    <source>
        <dbReference type="Proteomes" id="UP000749646"/>
    </source>
</evidence>
<dbReference type="SUPFAM" id="SSF52777">
    <property type="entry name" value="CoA-dependent acyltransferases"/>
    <property type="match status" value="1"/>
</dbReference>
<sequence length="62" mass="7057">MVLVVIITTFGEFQAFQMAVDRHDILRTAFIWKDVSTPAQVVWRQTIIPIQEFAIDPADGPI</sequence>
<feature type="non-terminal residue" evidence="1">
    <location>
        <position position="62"/>
    </location>
</feature>
<evidence type="ECO:0000313" key="1">
    <source>
        <dbReference type="EMBL" id="KAF9944114.1"/>
    </source>
</evidence>
<dbReference type="Gene3D" id="3.30.559.10">
    <property type="entry name" value="Chloramphenicol acetyltransferase-like domain"/>
    <property type="match status" value="1"/>
</dbReference>
<protein>
    <submittedName>
        <fullName evidence="1">Uncharacterized protein</fullName>
    </submittedName>
</protein>
<reference evidence="1" key="1">
    <citation type="journal article" date="2020" name="Fungal Divers.">
        <title>Resolving the Mortierellaceae phylogeny through synthesis of multi-gene phylogenetics and phylogenomics.</title>
        <authorList>
            <person name="Vandepol N."/>
            <person name="Liber J."/>
            <person name="Desiro A."/>
            <person name="Na H."/>
            <person name="Kennedy M."/>
            <person name="Barry K."/>
            <person name="Grigoriev I.V."/>
            <person name="Miller A.N."/>
            <person name="O'Donnell K."/>
            <person name="Stajich J.E."/>
            <person name="Bonito G."/>
        </authorList>
    </citation>
    <scope>NUCLEOTIDE SEQUENCE</scope>
    <source>
        <strain evidence="1">MES-2147</strain>
    </source>
</reference>
<dbReference type="AlphaFoldDB" id="A0A9P6IRX5"/>
<organism evidence="1 2">
    <name type="scientific">Modicella reniformis</name>
    <dbReference type="NCBI Taxonomy" id="1440133"/>
    <lineage>
        <taxon>Eukaryota</taxon>
        <taxon>Fungi</taxon>
        <taxon>Fungi incertae sedis</taxon>
        <taxon>Mucoromycota</taxon>
        <taxon>Mortierellomycotina</taxon>
        <taxon>Mortierellomycetes</taxon>
        <taxon>Mortierellales</taxon>
        <taxon>Mortierellaceae</taxon>
        <taxon>Modicella</taxon>
    </lineage>
</organism>
<proteinExistence type="predicted"/>
<gene>
    <name evidence="1" type="ORF">BGZ65_012595</name>
</gene>
<dbReference type="Proteomes" id="UP000749646">
    <property type="component" value="Unassembled WGS sequence"/>
</dbReference>
<dbReference type="OrthoDB" id="416786at2759"/>
<comment type="caution">
    <text evidence="1">The sequence shown here is derived from an EMBL/GenBank/DDBJ whole genome shotgun (WGS) entry which is preliminary data.</text>
</comment>
<keyword evidence="2" id="KW-1185">Reference proteome</keyword>